<evidence type="ECO:0000256" key="1">
    <source>
        <dbReference type="SAM" id="MobiDB-lite"/>
    </source>
</evidence>
<accession>A0AA42AWL3</accession>
<evidence type="ECO:0008006" key="4">
    <source>
        <dbReference type="Google" id="ProtNLM"/>
    </source>
</evidence>
<dbReference type="PANTHER" id="PTHR36048:SF1">
    <property type="entry name" value="RIBOSOME MATURATION FACTOR"/>
    <property type="match status" value="1"/>
</dbReference>
<keyword evidence="3" id="KW-1185">Reference proteome</keyword>
<evidence type="ECO:0000313" key="2">
    <source>
        <dbReference type="EMBL" id="MCL7042914.1"/>
    </source>
</evidence>
<dbReference type="EMBL" id="JAJJMA010240901">
    <property type="protein sequence ID" value="MCL7042914.1"/>
    <property type="molecule type" value="Genomic_DNA"/>
</dbReference>
<feature type="compositionally biased region" description="Polar residues" evidence="1">
    <location>
        <begin position="174"/>
        <end position="183"/>
    </location>
</feature>
<name>A0AA42AWL3_PAPNU</name>
<proteinExistence type="predicted"/>
<gene>
    <name evidence="2" type="ORF">MKW94_016132</name>
</gene>
<feature type="compositionally biased region" description="Polar residues" evidence="1">
    <location>
        <begin position="108"/>
        <end position="128"/>
    </location>
</feature>
<sequence length="208" mass="23496">MAATVTLKPLTSEAIALTEKKMDMTLDEIIKMSKKPSVQKNHRIPNKNQKFGVRGNPMKVKQFMDSRSSVRQGALAQRRSNFQVNHFPLATEVAKKAAGVGPVRNRPFNRSRQGNNWNKQRNGAPQSIQRTGGVGFLNKQQAPLQFQAKMVAQPRQRAQTLDSLFANMKEQRMRMQSQQNNTTGRRDGFVRGAPQQQRSGRGRGYYAN</sequence>
<reference evidence="2" key="1">
    <citation type="submission" date="2022-03" db="EMBL/GenBank/DDBJ databases">
        <title>A functionally conserved STORR gene fusion in Papaver species that diverged 16.8 million years ago.</title>
        <authorList>
            <person name="Catania T."/>
        </authorList>
    </citation>
    <scope>NUCLEOTIDE SEQUENCE</scope>
    <source>
        <strain evidence="2">S-191538</strain>
    </source>
</reference>
<feature type="region of interest" description="Disordered" evidence="1">
    <location>
        <begin position="172"/>
        <end position="208"/>
    </location>
</feature>
<dbReference type="AlphaFoldDB" id="A0AA42AWL3"/>
<dbReference type="Proteomes" id="UP001177140">
    <property type="component" value="Unassembled WGS sequence"/>
</dbReference>
<feature type="region of interest" description="Disordered" evidence="1">
    <location>
        <begin position="35"/>
        <end position="54"/>
    </location>
</feature>
<feature type="region of interest" description="Disordered" evidence="1">
    <location>
        <begin position="102"/>
        <end position="128"/>
    </location>
</feature>
<protein>
    <recommendedName>
        <fullName evidence="4">Forty-two-three domain-containing protein 1</fullName>
    </recommendedName>
</protein>
<dbReference type="PANTHER" id="PTHR36048">
    <property type="entry name" value="RIBOSOME MATURATION FACTOR"/>
    <property type="match status" value="1"/>
</dbReference>
<organism evidence="2 3">
    <name type="scientific">Papaver nudicaule</name>
    <name type="common">Iceland poppy</name>
    <dbReference type="NCBI Taxonomy" id="74823"/>
    <lineage>
        <taxon>Eukaryota</taxon>
        <taxon>Viridiplantae</taxon>
        <taxon>Streptophyta</taxon>
        <taxon>Embryophyta</taxon>
        <taxon>Tracheophyta</taxon>
        <taxon>Spermatophyta</taxon>
        <taxon>Magnoliopsida</taxon>
        <taxon>Ranunculales</taxon>
        <taxon>Papaveraceae</taxon>
        <taxon>Papaveroideae</taxon>
        <taxon>Papaver</taxon>
    </lineage>
</organism>
<evidence type="ECO:0000313" key="3">
    <source>
        <dbReference type="Proteomes" id="UP001177140"/>
    </source>
</evidence>
<comment type="caution">
    <text evidence="2">The sequence shown here is derived from an EMBL/GenBank/DDBJ whole genome shotgun (WGS) entry which is preliminary data.</text>
</comment>